<protein>
    <recommendedName>
        <fullName evidence="4">Stc1 domain-containing protein</fullName>
    </recommendedName>
</protein>
<feature type="compositionally biased region" description="Acidic residues" evidence="1">
    <location>
        <begin position="160"/>
        <end position="169"/>
    </location>
</feature>
<organism evidence="2 3">
    <name type="scientific">Apiospora hydei</name>
    <dbReference type="NCBI Taxonomy" id="1337664"/>
    <lineage>
        <taxon>Eukaryota</taxon>
        <taxon>Fungi</taxon>
        <taxon>Dikarya</taxon>
        <taxon>Ascomycota</taxon>
        <taxon>Pezizomycotina</taxon>
        <taxon>Sordariomycetes</taxon>
        <taxon>Xylariomycetidae</taxon>
        <taxon>Amphisphaeriales</taxon>
        <taxon>Apiosporaceae</taxon>
        <taxon>Apiospora</taxon>
    </lineage>
</organism>
<comment type="caution">
    <text evidence="2">The sequence shown here is derived from an EMBL/GenBank/DDBJ whole genome shotgun (WGS) entry which is preliminary data.</text>
</comment>
<proteinExistence type="predicted"/>
<name>A0ABR1WBB6_9PEZI</name>
<feature type="region of interest" description="Disordered" evidence="1">
    <location>
        <begin position="146"/>
        <end position="193"/>
    </location>
</feature>
<dbReference type="GeneID" id="92045992"/>
<accession>A0ABR1WBB6</accession>
<evidence type="ECO:0008006" key="4">
    <source>
        <dbReference type="Google" id="ProtNLM"/>
    </source>
</evidence>
<feature type="region of interest" description="Disordered" evidence="1">
    <location>
        <begin position="1"/>
        <end position="39"/>
    </location>
</feature>
<dbReference type="EMBL" id="JAQQWN010000006">
    <property type="protein sequence ID" value="KAK8080799.1"/>
    <property type="molecule type" value="Genomic_DNA"/>
</dbReference>
<feature type="compositionally biased region" description="Basic and acidic residues" evidence="1">
    <location>
        <begin position="170"/>
        <end position="181"/>
    </location>
</feature>
<gene>
    <name evidence="2" type="ORF">PG997_008617</name>
</gene>
<evidence type="ECO:0000313" key="2">
    <source>
        <dbReference type="EMBL" id="KAK8080799.1"/>
    </source>
</evidence>
<reference evidence="2 3" key="1">
    <citation type="submission" date="2023-01" db="EMBL/GenBank/DDBJ databases">
        <title>Analysis of 21 Apiospora genomes using comparative genomics revels a genus with tremendous synthesis potential of carbohydrate active enzymes and secondary metabolites.</title>
        <authorList>
            <person name="Sorensen T."/>
        </authorList>
    </citation>
    <scope>NUCLEOTIDE SEQUENCE [LARGE SCALE GENOMIC DNA]</scope>
    <source>
        <strain evidence="2 3">CBS 114990</strain>
    </source>
</reference>
<feature type="compositionally biased region" description="Acidic residues" evidence="1">
    <location>
        <begin position="182"/>
        <end position="193"/>
    </location>
</feature>
<sequence>MKRLALRLKEDSTRKPRKDQGSISERCGKGSTAGPHTRSCVAHKVARQNETTDAKVIRKRQQNARRYASLKLRGLCTACGIEPAGEGGLICKNCRAKKISYTQRRRGQARDNVVCVRCPSKAGCVHCETCLEVLKGFNRKCRNKGKHKADAQKPEQQLVLDDEQENEKEEEAKPDLVRESVEQDLMETDPGDNEMVDDIVTIHGFYRMAIDYIMN</sequence>
<evidence type="ECO:0000313" key="3">
    <source>
        <dbReference type="Proteomes" id="UP001433268"/>
    </source>
</evidence>
<feature type="compositionally biased region" description="Basic and acidic residues" evidence="1">
    <location>
        <begin position="7"/>
        <end position="20"/>
    </location>
</feature>
<dbReference type="RefSeq" id="XP_066668274.1">
    <property type="nucleotide sequence ID" value="XM_066812932.1"/>
</dbReference>
<dbReference type="Proteomes" id="UP001433268">
    <property type="component" value="Unassembled WGS sequence"/>
</dbReference>
<keyword evidence="3" id="KW-1185">Reference proteome</keyword>
<evidence type="ECO:0000256" key="1">
    <source>
        <dbReference type="SAM" id="MobiDB-lite"/>
    </source>
</evidence>